<sequence>MASTDAPVSPNDDETSLLNELEVKHHEQIVRETSSDSLSPSVLPLPPRRVSRPENPPSSLSHWIELHPIGRDERAIPEVAPGPISLYMDLHPLESGDPIPEQTPEPQLSWIELHPPSTISILVSIDDRIKNAEGSRIGFAVRLDRTLGSFKELLLNKHAFDCAEHSLILLGREIKDDEQTLGDLGFVEGCTLHAVAVVQLSVATLAGEDYKFALKATTLISEIRKLLREVDADMSDQDDCAFSLDGVHTLQESRTLWDLNIYSGTTLILSGYHSLNVYSHYFQRSTSTEERRLITLSIQYFGLASNFHERLGTKLEDKISIHDSVSLDDLRAQVLAMVPSAAKGGFQPPNQVYVSHRGKPLDGTRTIRERLEDGDVVDVTWMALERRIPEEREEREQIDSDISCLAG</sequence>
<dbReference type="PROSITE" id="PS50053">
    <property type="entry name" value="UBIQUITIN_2"/>
    <property type="match status" value="1"/>
</dbReference>
<protein>
    <recommendedName>
        <fullName evidence="2">Ubiquitin-like domain-containing protein</fullName>
    </recommendedName>
</protein>
<evidence type="ECO:0000256" key="1">
    <source>
        <dbReference type="SAM" id="MobiDB-lite"/>
    </source>
</evidence>
<dbReference type="Pfam" id="PF00240">
    <property type="entry name" value="ubiquitin"/>
    <property type="match status" value="1"/>
</dbReference>
<dbReference type="InterPro" id="IPR029071">
    <property type="entry name" value="Ubiquitin-like_domsf"/>
</dbReference>
<proteinExistence type="predicted"/>
<dbReference type="Gene3D" id="3.10.20.90">
    <property type="entry name" value="Phosphatidylinositol 3-kinase Catalytic Subunit, Chain A, domain 1"/>
    <property type="match status" value="1"/>
</dbReference>
<evidence type="ECO:0000313" key="3">
    <source>
        <dbReference type="EMBL" id="KZP21315.1"/>
    </source>
</evidence>
<name>A0A166JXG5_9AGAM</name>
<dbReference type="SUPFAM" id="SSF54236">
    <property type="entry name" value="Ubiquitin-like"/>
    <property type="match status" value="1"/>
</dbReference>
<dbReference type="OrthoDB" id="10518294at2759"/>
<dbReference type="Proteomes" id="UP000076532">
    <property type="component" value="Unassembled WGS sequence"/>
</dbReference>
<dbReference type="CDD" id="cd17039">
    <property type="entry name" value="Ubl_ubiquitin_like"/>
    <property type="match status" value="1"/>
</dbReference>
<dbReference type="SMART" id="SM00213">
    <property type="entry name" value="UBQ"/>
    <property type="match status" value="2"/>
</dbReference>
<feature type="region of interest" description="Disordered" evidence="1">
    <location>
        <begin position="29"/>
        <end position="58"/>
    </location>
</feature>
<dbReference type="AlphaFoldDB" id="A0A166JXG5"/>
<reference evidence="3 4" key="1">
    <citation type="journal article" date="2016" name="Mol. Biol. Evol.">
        <title>Comparative Genomics of Early-Diverging Mushroom-Forming Fungi Provides Insights into the Origins of Lignocellulose Decay Capabilities.</title>
        <authorList>
            <person name="Nagy L.G."/>
            <person name="Riley R."/>
            <person name="Tritt A."/>
            <person name="Adam C."/>
            <person name="Daum C."/>
            <person name="Floudas D."/>
            <person name="Sun H."/>
            <person name="Yadav J.S."/>
            <person name="Pangilinan J."/>
            <person name="Larsson K.H."/>
            <person name="Matsuura K."/>
            <person name="Barry K."/>
            <person name="Labutti K."/>
            <person name="Kuo R."/>
            <person name="Ohm R.A."/>
            <person name="Bhattacharya S.S."/>
            <person name="Shirouzu T."/>
            <person name="Yoshinaga Y."/>
            <person name="Martin F.M."/>
            <person name="Grigoriev I.V."/>
            <person name="Hibbett D.S."/>
        </authorList>
    </citation>
    <scope>NUCLEOTIDE SEQUENCE [LARGE SCALE GENOMIC DNA]</scope>
    <source>
        <strain evidence="3 4">CBS 109695</strain>
    </source>
</reference>
<keyword evidence="4" id="KW-1185">Reference proteome</keyword>
<accession>A0A166JXG5</accession>
<gene>
    <name evidence="3" type="ORF">FIBSPDRAFT_931733</name>
</gene>
<dbReference type="EMBL" id="KV417548">
    <property type="protein sequence ID" value="KZP21315.1"/>
    <property type="molecule type" value="Genomic_DNA"/>
</dbReference>
<evidence type="ECO:0000313" key="4">
    <source>
        <dbReference type="Proteomes" id="UP000076532"/>
    </source>
</evidence>
<organism evidence="3 4">
    <name type="scientific">Athelia psychrophila</name>
    <dbReference type="NCBI Taxonomy" id="1759441"/>
    <lineage>
        <taxon>Eukaryota</taxon>
        <taxon>Fungi</taxon>
        <taxon>Dikarya</taxon>
        <taxon>Basidiomycota</taxon>
        <taxon>Agaricomycotina</taxon>
        <taxon>Agaricomycetes</taxon>
        <taxon>Agaricomycetidae</taxon>
        <taxon>Atheliales</taxon>
        <taxon>Atheliaceae</taxon>
        <taxon>Athelia</taxon>
    </lineage>
</organism>
<evidence type="ECO:0000259" key="2">
    <source>
        <dbReference type="PROSITE" id="PS50053"/>
    </source>
</evidence>
<feature type="domain" description="Ubiquitin-like" evidence="2">
    <location>
        <begin position="125"/>
        <end position="195"/>
    </location>
</feature>
<dbReference type="InterPro" id="IPR000626">
    <property type="entry name" value="Ubiquitin-like_dom"/>
</dbReference>